<name>A0ABT8D1K6_9FLAO</name>
<organism evidence="1 2">
    <name type="scientific">Paenimyroides ceti</name>
    <dbReference type="NCBI Taxonomy" id="395087"/>
    <lineage>
        <taxon>Bacteria</taxon>
        <taxon>Pseudomonadati</taxon>
        <taxon>Bacteroidota</taxon>
        <taxon>Flavobacteriia</taxon>
        <taxon>Flavobacteriales</taxon>
        <taxon>Flavobacteriaceae</taxon>
        <taxon>Paenimyroides</taxon>
    </lineage>
</organism>
<proteinExistence type="predicted"/>
<dbReference type="RefSeq" id="WP_290365472.1">
    <property type="nucleotide sequence ID" value="NZ_JAUFQU010000080.1"/>
</dbReference>
<evidence type="ECO:0000313" key="2">
    <source>
        <dbReference type="Proteomes" id="UP001242368"/>
    </source>
</evidence>
<dbReference type="Proteomes" id="UP001242368">
    <property type="component" value="Unassembled WGS sequence"/>
</dbReference>
<protein>
    <submittedName>
        <fullName evidence="1">Uncharacterized protein</fullName>
    </submittedName>
</protein>
<sequence length="40" mass="4486">MVGVMLSPIEQVNVFGSFTNSTSLRSAADKLTQEKKWEQQ</sequence>
<reference evidence="2" key="1">
    <citation type="journal article" date="2019" name="Int. J. Syst. Evol. Microbiol.">
        <title>The Global Catalogue of Microorganisms (GCM) 10K type strain sequencing project: providing services to taxonomists for standard genome sequencing and annotation.</title>
        <authorList>
            <consortium name="The Broad Institute Genomics Platform"/>
            <consortium name="The Broad Institute Genome Sequencing Center for Infectious Disease"/>
            <person name="Wu L."/>
            <person name="Ma J."/>
        </authorList>
    </citation>
    <scope>NUCLEOTIDE SEQUENCE [LARGE SCALE GENOMIC DNA]</scope>
    <source>
        <strain evidence="2">CECT 7184</strain>
    </source>
</reference>
<accession>A0ABT8D1K6</accession>
<dbReference type="EMBL" id="JAUFQU010000080">
    <property type="protein sequence ID" value="MDN3710246.1"/>
    <property type="molecule type" value="Genomic_DNA"/>
</dbReference>
<keyword evidence="2" id="KW-1185">Reference proteome</keyword>
<gene>
    <name evidence="1" type="ORF">QW060_25655</name>
</gene>
<evidence type="ECO:0000313" key="1">
    <source>
        <dbReference type="EMBL" id="MDN3710246.1"/>
    </source>
</evidence>
<comment type="caution">
    <text evidence="1">The sequence shown here is derived from an EMBL/GenBank/DDBJ whole genome shotgun (WGS) entry which is preliminary data.</text>
</comment>